<comment type="subcellular location">
    <subcellularLocation>
        <location evidence="2">Cell membrane</location>
        <topology evidence="2">Multi-pass membrane protein</topology>
    </subcellularLocation>
</comment>
<dbReference type="GO" id="GO:0034257">
    <property type="term" value="F:nicotinamide riboside transmembrane transporter activity"/>
    <property type="evidence" value="ECO:0007669"/>
    <property type="project" value="InterPro"/>
</dbReference>
<keyword evidence="12" id="KW-1185">Reference proteome</keyword>
<name>A0A0A8E583_9GAMM</name>
<dbReference type="GO" id="GO:0005886">
    <property type="term" value="C:plasma membrane"/>
    <property type="evidence" value="ECO:0007669"/>
    <property type="project" value="UniProtKB-SubCell"/>
</dbReference>
<dbReference type="RefSeq" id="WP_039124140.1">
    <property type="nucleotide sequence ID" value="NZ_CP010427.1"/>
</dbReference>
<dbReference type="Pfam" id="PF04973">
    <property type="entry name" value="NMN_transporter"/>
    <property type="match status" value="1"/>
</dbReference>
<gene>
    <name evidence="11" type="ORF">SD28_03500</name>
</gene>
<proteinExistence type="inferred from homology"/>
<dbReference type="STRING" id="594679.SD28_03500"/>
<evidence type="ECO:0000256" key="2">
    <source>
        <dbReference type="ARBA" id="ARBA00004651"/>
    </source>
</evidence>
<dbReference type="KEGG" id="fgu:SD28_03500"/>
<dbReference type="Proteomes" id="UP000031104">
    <property type="component" value="Chromosome"/>
</dbReference>
<keyword evidence="9 10" id="KW-0472">Membrane</keyword>
<evidence type="ECO:0000256" key="4">
    <source>
        <dbReference type="ARBA" id="ARBA00017522"/>
    </source>
</evidence>
<dbReference type="EMBL" id="CP010427">
    <property type="protein sequence ID" value="AJC48767.1"/>
    <property type="molecule type" value="Genomic_DNA"/>
</dbReference>
<feature type="transmembrane region" description="Helical" evidence="10">
    <location>
        <begin position="201"/>
        <end position="221"/>
    </location>
</feature>
<keyword evidence="5" id="KW-0813">Transport</keyword>
<comment type="function">
    <text evidence="1">Required for nicotinamide riboside transport across the inner membrane.</text>
</comment>
<feature type="transmembrane region" description="Helical" evidence="10">
    <location>
        <begin position="108"/>
        <end position="126"/>
    </location>
</feature>
<comment type="similarity">
    <text evidence="3">Belongs to the nicotinamide ribonucleoside (NR) uptake permease (TC 4.B.1) family.</text>
</comment>
<feature type="transmembrane region" description="Helical" evidence="10">
    <location>
        <begin position="31"/>
        <end position="52"/>
    </location>
</feature>
<evidence type="ECO:0000256" key="6">
    <source>
        <dbReference type="ARBA" id="ARBA00022475"/>
    </source>
</evidence>
<evidence type="ECO:0000256" key="10">
    <source>
        <dbReference type="SAM" id="Phobius"/>
    </source>
</evidence>
<evidence type="ECO:0000256" key="3">
    <source>
        <dbReference type="ARBA" id="ARBA00006669"/>
    </source>
</evidence>
<dbReference type="HOGENOM" id="CLU_076589_4_1_6"/>
<keyword evidence="7 10" id="KW-0812">Transmembrane</keyword>
<feature type="transmembrane region" description="Helical" evidence="10">
    <location>
        <begin position="227"/>
        <end position="245"/>
    </location>
</feature>
<sequence length="255" mass="29370">MIINVFQKFFVQVGGYLINIKPIKLSEIFKGWSVFELGWLILSVVLLGLISIFTTEQYVVLTTIATVTGMVNIFLVAKGKILNYFFAFINNLTYAYVCYAQGVYGQFLLFICFFFPIQFYGLYNWTKPENISQNNSIVTNILNTKQRILLIFSIIVLSALYGVFVLKGYFNQEVGLVADSLTGVLSVLAIILMVKAYIEQWVLWIIINILSTIIWLQQYFYGTGNGIAFFAMWLIYLVNSIYGYINWHKLRFEVP</sequence>
<evidence type="ECO:0000313" key="11">
    <source>
        <dbReference type="EMBL" id="AJC48767.1"/>
    </source>
</evidence>
<organism evidence="11 12">
    <name type="scientific">Allofrancisella guangzhouensis</name>
    <dbReference type="NCBI Taxonomy" id="594679"/>
    <lineage>
        <taxon>Bacteria</taxon>
        <taxon>Pseudomonadati</taxon>
        <taxon>Pseudomonadota</taxon>
        <taxon>Gammaproteobacteria</taxon>
        <taxon>Thiotrichales</taxon>
        <taxon>Francisellaceae</taxon>
        <taxon>Allofrancisella</taxon>
    </lineage>
</organism>
<feature type="transmembrane region" description="Helical" evidence="10">
    <location>
        <begin position="84"/>
        <end position="102"/>
    </location>
</feature>
<protein>
    <recommendedName>
        <fullName evidence="4">Nicotinamide riboside transporter PnuC</fullName>
    </recommendedName>
</protein>
<feature type="transmembrane region" description="Helical" evidence="10">
    <location>
        <begin position="147"/>
        <end position="170"/>
    </location>
</feature>
<reference evidence="11 12" key="1">
    <citation type="submission" date="2014-12" db="EMBL/GenBank/DDBJ databases">
        <title>Complete genome sequence of Francisella guanzhouensis strain 08HL01032 isolated from air-conditioning system in China.</title>
        <authorList>
            <person name="Svensson D."/>
            <person name="Ohrman C."/>
            <person name="Backman S."/>
            <person name="Karlsson E."/>
            <person name="Nilsson E."/>
            <person name="Bystrom M."/>
            <person name="Larkeryd A."/>
            <person name="Stenberg P."/>
            <person name="Scholtz H.C."/>
            <person name="Forsman M."/>
            <person name="Sjodin A."/>
        </authorList>
    </citation>
    <scope>NUCLEOTIDE SEQUENCE [LARGE SCALE GENOMIC DNA]</scope>
    <source>
        <strain evidence="11 12">08HL01032</strain>
    </source>
</reference>
<accession>A0A0A8E583</accession>
<dbReference type="AlphaFoldDB" id="A0A0A8E583"/>
<evidence type="ECO:0000256" key="7">
    <source>
        <dbReference type="ARBA" id="ARBA00022692"/>
    </source>
</evidence>
<dbReference type="InterPro" id="IPR006419">
    <property type="entry name" value="NMN_transpt_PnuC"/>
</dbReference>
<feature type="transmembrane region" description="Helical" evidence="10">
    <location>
        <begin position="176"/>
        <end position="194"/>
    </location>
</feature>
<dbReference type="PANTHER" id="PTHR36122:SF2">
    <property type="entry name" value="NICOTINAMIDE RIBOSIDE TRANSPORTER PNUC"/>
    <property type="match status" value="1"/>
</dbReference>
<feature type="transmembrane region" description="Helical" evidence="10">
    <location>
        <begin position="58"/>
        <end position="77"/>
    </location>
</feature>
<evidence type="ECO:0000256" key="5">
    <source>
        <dbReference type="ARBA" id="ARBA00022448"/>
    </source>
</evidence>
<keyword evidence="8 10" id="KW-1133">Transmembrane helix</keyword>
<evidence type="ECO:0000313" key="12">
    <source>
        <dbReference type="Proteomes" id="UP000031104"/>
    </source>
</evidence>
<evidence type="ECO:0000256" key="8">
    <source>
        <dbReference type="ARBA" id="ARBA00022989"/>
    </source>
</evidence>
<dbReference type="PANTHER" id="PTHR36122">
    <property type="entry name" value="NICOTINAMIDE RIBOSIDE TRANSPORTER PNUC"/>
    <property type="match status" value="1"/>
</dbReference>
<evidence type="ECO:0000256" key="9">
    <source>
        <dbReference type="ARBA" id="ARBA00023136"/>
    </source>
</evidence>
<evidence type="ECO:0000256" key="1">
    <source>
        <dbReference type="ARBA" id="ARBA00002672"/>
    </source>
</evidence>
<keyword evidence="6" id="KW-1003">Cell membrane</keyword>
<dbReference type="OrthoDB" id="9791248at2"/>
<dbReference type="NCBIfam" id="TIGR01528">
    <property type="entry name" value="NMN_trans_PnuC"/>
    <property type="match status" value="1"/>
</dbReference>